<evidence type="ECO:0000313" key="2">
    <source>
        <dbReference type="Proteomes" id="UP000475862"/>
    </source>
</evidence>
<evidence type="ECO:0000313" key="1">
    <source>
        <dbReference type="EMBL" id="KAE9544450.1"/>
    </source>
</evidence>
<protein>
    <submittedName>
        <fullName evidence="1">Uncharacterized protein</fullName>
    </submittedName>
</protein>
<proteinExistence type="predicted"/>
<dbReference type="AlphaFoldDB" id="A0A6G0U6P7"/>
<name>A0A6G0U6P7_APHGL</name>
<dbReference type="Proteomes" id="UP000475862">
    <property type="component" value="Unassembled WGS sequence"/>
</dbReference>
<reference evidence="1 2" key="1">
    <citation type="submission" date="2019-08" db="EMBL/GenBank/DDBJ databases">
        <title>The genome of the soybean aphid Biotype 1, its phylome, world population structure and adaptation to the North American continent.</title>
        <authorList>
            <person name="Giordano R."/>
            <person name="Donthu R.K."/>
            <person name="Hernandez A.G."/>
            <person name="Wright C.L."/>
            <person name="Zimin A.V."/>
        </authorList>
    </citation>
    <scope>NUCLEOTIDE SEQUENCE [LARGE SCALE GENOMIC DNA]</scope>
    <source>
        <tissue evidence="1">Whole aphids</tissue>
    </source>
</reference>
<organism evidence="1 2">
    <name type="scientific">Aphis glycines</name>
    <name type="common">Soybean aphid</name>
    <dbReference type="NCBI Taxonomy" id="307491"/>
    <lineage>
        <taxon>Eukaryota</taxon>
        <taxon>Metazoa</taxon>
        <taxon>Ecdysozoa</taxon>
        <taxon>Arthropoda</taxon>
        <taxon>Hexapoda</taxon>
        <taxon>Insecta</taxon>
        <taxon>Pterygota</taxon>
        <taxon>Neoptera</taxon>
        <taxon>Paraneoptera</taxon>
        <taxon>Hemiptera</taxon>
        <taxon>Sternorrhyncha</taxon>
        <taxon>Aphidomorpha</taxon>
        <taxon>Aphidoidea</taxon>
        <taxon>Aphididae</taxon>
        <taxon>Aphidini</taxon>
        <taxon>Aphis</taxon>
        <taxon>Aphis</taxon>
    </lineage>
</organism>
<sequence>MPLYDLVGSMGLSNCKHKRVLTTHTGLVIINVRIPASAAAVICSAGPKDLLTIGNKNPMRFLIPKHLVMSVDATPPENPATKCSILTCGNRDFFTGGLFVSGLVGCPISGTRLTVVAVLEPRTFIVTPLYGQTFNTHGRFKKLYRIVGEGIRCLLPVLVFYRSKKLSGLNDVHIILIEELQERNY</sequence>
<gene>
    <name evidence="1" type="ORF">AGLY_001629</name>
</gene>
<keyword evidence="2" id="KW-1185">Reference proteome</keyword>
<comment type="caution">
    <text evidence="1">The sequence shown here is derived from an EMBL/GenBank/DDBJ whole genome shotgun (WGS) entry which is preliminary data.</text>
</comment>
<dbReference type="EMBL" id="VYZN01000002">
    <property type="protein sequence ID" value="KAE9544450.1"/>
    <property type="molecule type" value="Genomic_DNA"/>
</dbReference>
<accession>A0A6G0U6P7</accession>